<gene>
    <name evidence="6" type="ORF">SSX86_016406</name>
</gene>
<evidence type="ECO:0000256" key="5">
    <source>
        <dbReference type="ARBA" id="ARBA00023242"/>
    </source>
</evidence>
<dbReference type="GO" id="GO:0005634">
    <property type="term" value="C:nucleus"/>
    <property type="evidence" value="ECO:0007669"/>
    <property type="project" value="UniProtKB-SubCell"/>
</dbReference>
<evidence type="ECO:0000256" key="4">
    <source>
        <dbReference type="ARBA" id="ARBA00023163"/>
    </source>
</evidence>
<reference evidence="6 7" key="1">
    <citation type="submission" date="2024-04" db="EMBL/GenBank/DDBJ databases">
        <title>The reference genome of an endangered Asteraceae, Deinandra increscens subsp. villosa, native to the Central Coast of California.</title>
        <authorList>
            <person name="Guilliams M."/>
            <person name="Hasenstab-Lehman K."/>
            <person name="Meyer R."/>
            <person name="Mcevoy S."/>
        </authorList>
    </citation>
    <scope>NUCLEOTIDE SEQUENCE [LARGE SCALE GENOMIC DNA]</scope>
    <source>
        <tissue evidence="6">Leaf</tissue>
    </source>
</reference>
<sequence length="219" mass="25447">MMRFFKVIRYPDRPYLHIPNVAFRRYLHSKPPSYNINLYLRPDLWYVDPLREIENEIFITKGWATVQQQVDIGLKYILVFKIEASQNWSVTILAPNYAIPVHWSDDEDDVIVPPPLAPKADHNDQVQIPHITSFYKRVTINKKVAYKVPSTLAVLADLAEPMLPSIKVEAGRFMWLRFLRKTLTVNRGTLLGCGLILRIRMVFAKEIVVSLNIMSRRGT</sequence>
<evidence type="ECO:0000256" key="2">
    <source>
        <dbReference type="ARBA" id="ARBA00023015"/>
    </source>
</evidence>
<name>A0AAP0GVM0_9ASTR</name>
<dbReference type="GO" id="GO:0003677">
    <property type="term" value="F:DNA binding"/>
    <property type="evidence" value="ECO:0007669"/>
    <property type="project" value="UniProtKB-KW"/>
</dbReference>
<keyword evidence="2" id="KW-0805">Transcription regulation</keyword>
<dbReference type="Gene3D" id="2.40.330.10">
    <property type="entry name" value="DNA-binding pseudobarrel domain"/>
    <property type="match status" value="1"/>
</dbReference>
<comment type="caution">
    <text evidence="6">The sequence shown here is derived from an EMBL/GenBank/DDBJ whole genome shotgun (WGS) entry which is preliminary data.</text>
</comment>
<accession>A0AAP0GVM0</accession>
<dbReference type="AlphaFoldDB" id="A0AAP0GVM0"/>
<keyword evidence="5" id="KW-0539">Nucleus</keyword>
<evidence type="ECO:0000256" key="3">
    <source>
        <dbReference type="ARBA" id="ARBA00023125"/>
    </source>
</evidence>
<dbReference type="Proteomes" id="UP001408789">
    <property type="component" value="Unassembled WGS sequence"/>
</dbReference>
<proteinExistence type="predicted"/>
<comment type="subcellular location">
    <subcellularLocation>
        <location evidence="1">Nucleus</location>
    </subcellularLocation>
</comment>
<organism evidence="6 7">
    <name type="scientific">Deinandra increscens subsp. villosa</name>
    <dbReference type="NCBI Taxonomy" id="3103831"/>
    <lineage>
        <taxon>Eukaryota</taxon>
        <taxon>Viridiplantae</taxon>
        <taxon>Streptophyta</taxon>
        <taxon>Embryophyta</taxon>
        <taxon>Tracheophyta</taxon>
        <taxon>Spermatophyta</taxon>
        <taxon>Magnoliopsida</taxon>
        <taxon>eudicotyledons</taxon>
        <taxon>Gunneridae</taxon>
        <taxon>Pentapetalae</taxon>
        <taxon>asterids</taxon>
        <taxon>campanulids</taxon>
        <taxon>Asterales</taxon>
        <taxon>Asteraceae</taxon>
        <taxon>Asteroideae</taxon>
        <taxon>Heliantheae alliance</taxon>
        <taxon>Madieae</taxon>
        <taxon>Madiinae</taxon>
        <taxon>Deinandra</taxon>
    </lineage>
</organism>
<keyword evidence="7" id="KW-1185">Reference proteome</keyword>
<dbReference type="InterPro" id="IPR015300">
    <property type="entry name" value="DNA-bd_pseudobarrel_sf"/>
</dbReference>
<evidence type="ECO:0000313" key="6">
    <source>
        <dbReference type="EMBL" id="KAK9065023.1"/>
    </source>
</evidence>
<evidence type="ECO:0000313" key="7">
    <source>
        <dbReference type="Proteomes" id="UP001408789"/>
    </source>
</evidence>
<protein>
    <submittedName>
        <fullName evidence="6">Uncharacterized protein</fullName>
    </submittedName>
</protein>
<dbReference type="EMBL" id="JBCNJP010000017">
    <property type="protein sequence ID" value="KAK9065023.1"/>
    <property type="molecule type" value="Genomic_DNA"/>
</dbReference>
<keyword evidence="3" id="KW-0238">DNA-binding</keyword>
<keyword evidence="4" id="KW-0804">Transcription</keyword>
<evidence type="ECO:0000256" key="1">
    <source>
        <dbReference type="ARBA" id="ARBA00004123"/>
    </source>
</evidence>